<gene>
    <name evidence="1" type="ORF">LL038_10305</name>
</gene>
<dbReference type="EMBL" id="CP086239">
    <property type="protein sequence ID" value="WAG62597.1"/>
    <property type="molecule type" value="Genomic_DNA"/>
</dbReference>
<evidence type="ECO:0000313" key="2">
    <source>
        <dbReference type="Proteomes" id="UP001164733"/>
    </source>
</evidence>
<evidence type="ECO:0008006" key="3">
    <source>
        <dbReference type="Google" id="ProtNLM"/>
    </source>
</evidence>
<organism evidence="1 2">
    <name type="scientific">Clostridium estertheticum</name>
    <dbReference type="NCBI Taxonomy" id="238834"/>
    <lineage>
        <taxon>Bacteria</taxon>
        <taxon>Bacillati</taxon>
        <taxon>Bacillota</taxon>
        <taxon>Clostridia</taxon>
        <taxon>Eubacteriales</taxon>
        <taxon>Clostridiaceae</taxon>
        <taxon>Clostridium</taxon>
    </lineage>
</organism>
<reference evidence="1" key="1">
    <citation type="submission" date="2021-11" db="EMBL/GenBank/DDBJ databases">
        <title>Clostridia strains as spoilage organisms.</title>
        <authorList>
            <person name="Wambui J."/>
            <person name="Stevens M.J.A."/>
            <person name="Stephan R."/>
        </authorList>
    </citation>
    <scope>NUCLEOTIDE SEQUENCE</scope>
    <source>
        <strain evidence="1">CF009</strain>
    </source>
</reference>
<protein>
    <recommendedName>
        <fullName evidence="3">DUF2357 domain-containing protein</fullName>
    </recommendedName>
</protein>
<sequence length="617" mass="72260">MQTKYTFYVYRKNGNAESFIEMPFSIIDNTPLNLGDKIITINEYSKIAVKFESDDNNAILKIDSSFSEKPLLLNPSNHIVTLSQSGDHDDMFTPGYYSVNISASFKVYRGLYFINSQSVTWDGLVNLRKYLEKIMSGLSRNLYLERMTGQKAIYGEEEYSITKMYYYINNNIAKVINSIEGITKNPISDIEKGYKERYYTKKQDAKSQRWLCTKGLNKNSNIYAPDIVFEKYSFLNRDIEENRFIKKIIQKNLETIIFIKDGYKSIYNNLIRETRDNVNLYNKNEAAFNILYNDREVSKEHKYRKREDLKFLKADIGKLEKHSNFVFEILINLRKIKAILLHYINETWLDDIFYSNKVVKVSQKILRDNRYYQIYDFYLNILAIEKNDPKSKKPNFPSKKTSKLFEYYSVSLVISILRNSGFKWISGWLADNSDSGFGLLNGEIPTNKPIVFIKDNLRIELVYEKEVETNITVINNNISDFVRTGSHYKPDIMVTLFNNETSKLLNAIVIEVKCRMSKNLQSKNGPTGAIEQAKDYYNFNYYDKEKKGGKKTSREVIDKVIIIYPKQDKVLKYPYDDIDLTFLQVEANDISDTSKHYGYEELKKEIDECFFISSDNI</sequence>
<dbReference type="AlphaFoldDB" id="A0AA47ELW3"/>
<dbReference type="Proteomes" id="UP001164733">
    <property type="component" value="Chromosome"/>
</dbReference>
<proteinExistence type="predicted"/>
<accession>A0AA47ELW3</accession>
<evidence type="ECO:0000313" key="1">
    <source>
        <dbReference type="EMBL" id="WAG62597.1"/>
    </source>
</evidence>
<dbReference type="RefSeq" id="WP_216125454.1">
    <property type="nucleotide sequence ID" value="NZ_CP086239.1"/>
</dbReference>
<name>A0AA47ELW3_9CLOT</name>